<comment type="similarity">
    <text evidence="2">Belongs to the ODF2 family.</text>
</comment>
<evidence type="ECO:0000256" key="4">
    <source>
        <dbReference type="ARBA" id="ARBA00023054"/>
    </source>
</evidence>
<feature type="compositionally biased region" description="Low complexity" evidence="7">
    <location>
        <begin position="435"/>
        <end position="444"/>
    </location>
</feature>
<reference evidence="8 9" key="1">
    <citation type="submission" date="2015-08" db="EMBL/GenBank/DDBJ databases">
        <title>Ancestral chromatin configuration constrains chromatin evolution on differentiating sex chromosomes in Drosophila.</title>
        <authorList>
            <person name="Zhou Q."/>
            <person name="Bachtrog D."/>
        </authorList>
    </citation>
    <scope>NUCLEOTIDE SEQUENCE [LARGE SCALE GENOMIC DNA]</scope>
    <source>
        <tissue evidence="8">Whole larvae</tissue>
    </source>
</reference>
<dbReference type="OrthoDB" id="413404at2759"/>
<dbReference type="PANTHER" id="PTHR23162">
    <property type="entry name" value="OUTER DENSE FIBER OF SPERM TAILS 2"/>
    <property type="match status" value="1"/>
</dbReference>
<organism evidence="8 9">
    <name type="scientific">Drosophila busckii</name>
    <name type="common">Fruit fly</name>
    <dbReference type="NCBI Taxonomy" id="30019"/>
    <lineage>
        <taxon>Eukaryota</taxon>
        <taxon>Metazoa</taxon>
        <taxon>Ecdysozoa</taxon>
        <taxon>Arthropoda</taxon>
        <taxon>Hexapoda</taxon>
        <taxon>Insecta</taxon>
        <taxon>Pterygota</taxon>
        <taxon>Neoptera</taxon>
        <taxon>Endopterygota</taxon>
        <taxon>Diptera</taxon>
        <taxon>Brachycera</taxon>
        <taxon>Muscomorpha</taxon>
        <taxon>Ephydroidea</taxon>
        <taxon>Drosophilidae</taxon>
        <taxon>Drosophila</taxon>
    </lineage>
</organism>
<keyword evidence="4 6" id="KW-0175">Coiled coil</keyword>
<comment type="subcellular location">
    <subcellularLocation>
        <location evidence="1">Cytoplasm</location>
        <location evidence="1">Cytoskeleton</location>
        <location evidence="1">Microtubule organizing center</location>
        <location evidence="1">Centrosome</location>
    </subcellularLocation>
</comment>
<dbReference type="InterPro" id="IPR026099">
    <property type="entry name" value="Odf2-rel"/>
</dbReference>
<feature type="compositionally biased region" description="Polar residues" evidence="7">
    <location>
        <begin position="457"/>
        <end position="485"/>
    </location>
</feature>
<dbReference type="PANTHER" id="PTHR23162:SF10">
    <property type="entry name" value="FI13205P"/>
    <property type="match status" value="1"/>
</dbReference>
<evidence type="ECO:0000256" key="1">
    <source>
        <dbReference type="ARBA" id="ARBA00004300"/>
    </source>
</evidence>
<evidence type="ECO:0000256" key="7">
    <source>
        <dbReference type="SAM" id="MobiDB-lite"/>
    </source>
</evidence>
<feature type="non-terminal residue" evidence="8">
    <location>
        <position position="1"/>
    </location>
</feature>
<dbReference type="SMR" id="A0A0M4EEY0"/>
<dbReference type="STRING" id="30019.A0A0M4EEY0"/>
<gene>
    <name evidence="8" type="ORF">Dbus_chr2Lg927</name>
</gene>
<keyword evidence="5" id="KW-0206">Cytoskeleton</keyword>
<dbReference type="Proteomes" id="UP000494163">
    <property type="component" value="Chromosome 2L"/>
</dbReference>
<name>A0A0M4EEY0_DROBS</name>
<feature type="region of interest" description="Disordered" evidence="7">
    <location>
        <begin position="435"/>
        <end position="491"/>
    </location>
</feature>
<evidence type="ECO:0000256" key="2">
    <source>
        <dbReference type="ARBA" id="ARBA00009316"/>
    </source>
</evidence>
<feature type="coiled-coil region" evidence="6">
    <location>
        <begin position="281"/>
        <end position="386"/>
    </location>
</feature>
<proteinExistence type="inferred from homology"/>
<dbReference type="GO" id="GO:0005813">
    <property type="term" value="C:centrosome"/>
    <property type="evidence" value="ECO:0007669"/>
    <property type="project" value="UniProtKB-SubCell"/>
</dbReference>
<keyword evidence="3" id="KW-0963">Cytoplasm</keyword>
<evidence type="ECO:0000256" key="5">
    <source>
        <dbReference type="ARBA" id="ARBA00023212"/>
    </source>
</evidence>
<evidence type="ECO:0000313" key="8">
    <source>
        <dbReference type="EMBL" id="ALC38842.1"/>
    </source>
</evidence>
<accession>A0A0M4EEY0</accession>
<dbReference type="OMA" id="HKMEREQ"/>
<evidence type="ECO:0000256" key="6">
    <source>
        <dbReference type="SAM" id="Coils"/>
    </source>
</evidence>
<dbReference type="EMBL" id="CP012523">
    <property type="protein sequence ID" value="ALC38842.1"/>
    <property type="molecule type" value="Genomic_DNA"/>
</dbReference>
<evidence type="ECO:0000313" key="9">
    <source>
        <dbReference type="Proteomes" id="UP000494163"/>
    </source>
</evidence>
<evidence type="ECO:0000256" key="3">
    <source>
        <dbReference type="ARBA" id="ARBA00022490"/>
    </source>
</evidence>
<dbReference type="GO" id="GO:1902017">
    <property type="term" value="P:regulation of cilium assembly"/>
    <property type="evidence" value="ECO:0007669"/>
    <property type="project" value="TreeGrafter"/>
</dbReference>
<protein>
    <submittedName>
        <fullName evidence="8">CG8851</fullName>
    </submittedName>
</protein>
<feature type="coiled-coil region" evidence="6">
    <location>
        <begin position="165"/>
        <end position="234"/>
    </location>
</feature>
<sequence length="491" mass="56693">SDEIGEKLKLELCKYKQELKDYNETTKELEEKYMKINYELNAMQDQFTGAQAEEEVEQIDRSYCVSATSIGSSLTLQEQYRSNTSFMTVLAAQSSVEQLAKPRVQRGNKNTRRKVSAEELMDTLAKRHARRHLNTTEDQENSPAMLKDMFNVLKDVMNTQPQHKMEREQNDYKQLYSTIKSLKSEQLQFKTLIRQQQERLSDYHTRCVKAQEIMKTQKHELDKLQVNNKQLESSIFHDFDTLRSKIDAKLKHVSQLPGKMREEHSKYEKVMRENCLLADKLQQLQQEAAQLRAKIDELGKRKLVTVNRLKAAERDLKIFKNYNAALKSEKRRIADELTSTKQQLETLQLASKRQLVRHREQTEKQRRELQKRIFDLELKLSRSQNSTTSLIQERDSLIAELQTQLHTLVHNFEVSQKHIRVLRRHIYSMTTGAHASCSSSAGAGIPSGSGAGISSATTRDPITRVSQHSQSCNVTGTGVRISSSRSLKHRS</sequence>
<dbReference type="AlphaFoldDB" id="A0A0M4EEY0"/>
<feature type="coiled-coil region" evidence="6">
    <location>
        <begin position="19"/>
        <end position="46"/>
    </location>
</feature>
<keyword evidence="9" id="KW-1185">Reference proteome</keyword>